<organism evidence="1">
    <name type="scientific">mine drainage metagenome</name>
    <dbReference type="NCBI Taxonomy" id="410659"/>
    <lineage>
        <taxon>unclassified sequences</taxon>
        <taxon>metagenomes</taxon>
        <taxon>ecological metagenomes</taxon>
    </lineage>
</organism>
<comment type="caution">
    <text evidence="1">The sequence shown here is derived from an EMBL/GenBank/DDBJ whole genome shotgun (WGS) entry which is preliminary data.</text>
</comment>
<dbReference type="EMBL" id="CABM01000005">
    <property type="protein sequence ID" value="CBH95372.1"/>
    <property type="molecule type" value="Genomic_DNA"/>
</dbReference>
<sequence>MAPLTCLPESKALLLRKGVDTDQAWVHNFVLAAFRWFSKNQQKLRAGFKAARIEVLLLTKPYA</sequence>
<gene>
    <name evidence="1" type="ORF">CARN2_0763</name>
</gene>
<evidence type="ECO:0000313" key="1">
    <source>
        <dbReference type="EMBL" id="CBH95372.1"/>
    </source>
</evidence>
<proteinExistence type="predicted"/>
<reference evidence="1" key="1">
    <citation type="submission" date="2009-10" db="EMBL/GenBank/DDBJ databases">
        <title>Diversity of trophic interactions inside an arsenic-rich microbial ecosystem.</title>
        <authorList>
            <person name="Bertin P.N."/>
            <person name="Heinrich-Salmeron A."/>
            <person name="Pelletier E."/>
            <person name="Goulhen-Chollet F."/>
            <person name="Arsene-Ploetze F."/>
            <person name="Gallien S."/>
            <person name="Calteau A."/>
            <person name="Vallenet D."/>
            <person name="Casiot C."/>
            <person name="Chane-Woon-Ming B."/>
            <person name="Giloteaux L."/>
            <person name="Barakat M."/>
            <person name="Bonnefoy V."/>
            <person name="Bruneel O."/>
            <person name="Chandler M."/>
            <person name="Cleiss J."/>
            <person name="Duran R."/>
            <person name="Elbaz-Poulichet F."/>
            <person name="Fonknechten N."/>
            <person name="Lauga B."/>
            <person name="Mornico D."/>
            <person name="Ortet P."/>
            <person name="Schaeffer C."/>
            <person name="Siguier P."/>
            <person name="Alexander Thil Smith A."/>
            <person name="Van Dorsselaer A."/>
            <person name="Weissenbach J."/>
            <person name="Medigue C."/>
            <person name="Le Paslier D."/>
        </authorList>
    </citation>
    <scope>NUCLEOTIDE SEQUENCE</scope>
</reference>
<name>E6PKC1_9ZZZZ</name>
<protein>
    <submittedName>
        <fullName evidence="1">Uncharacterized protein</fullName>
    </submittedName>
</protein>
<accession>E6PKC1</accession>
<dbReference type="AlphaFoldDB" id="E6PKC1"/>